<dbReference type="OrthoDB" id="63034at2"/>
<sequence>MTSRITRLVPVLLLAALVLGACASQPPVRSATPAGARVAPVLLGAHNDTSTPFNLVSVPALTRHRYDGRALRLDRVLTRTLAFTRYAVSYRSGGMIERERVTLAENGFVAFQIDYRNHGGSTRESGDVVARPLGYPEDLVNAVRAVRRARLPFVDATRVGLLGRSMGGGVVLNALAARPRLAQAAVLYSPVSSSAVDTYRRWVRPDPVLRARVTEVYGSSATRPGFWATASARTYLDRLDLPVQIHHGTADDVCPVRWSRATAAALRAGGNRDVTLYEYAGEDHRFGPAWGRFMNRAVIFLRAELA</sequence>
<gene>
    <name evidence="5" type="ORF">ETU37_20650</name>
</gene>
<dbReference type="EMBL" id="SDPU01000035">
    <property type="protein sequence ID" value="RYU09471.1"/>
    <property type="molecule type" value="Genomic_DNA"/>
</dbReference>
<dbReference type="PANTHER" id="PTHR22946">
    <property type="entry name" value="DIENELACTONE HYDROLASE DOMAIN-CONTAINING PROTEIN-RELATED"/>
    <property type="match status" value="1"/>
</dbReference>
<evidence type="ECO:0000256" key="1">
    <source>
        <dbReference type="ARBA" id="ARBA00008645"/>
    </source>
</evidence>
<dbReference type="Proteomes" id="UP000291189">
    <property type="component" value="Unassembled WGS sequence"/>
</dbReference>
<evidence type="ECO:0000256" key="2">
    <source>
        <dbReference type="ARBA" id="ARBA00022801"/>
    </source>
</evidence>
<dbReference type="RefSeq" id="WP_129989236.1">
    <property type="nucleotide sequence ID" value="NZ_SDPU01000035.1"/>
</dbReference>
<feature type="signal peptide" evidence="3">
    <location>
        <begin position="1"/>
        <end position="23"/>
    </location>
</feature>
<dbReference type="Gene3D" id="3.40.50.1820">
    <property type="entry name" value="alpha/beta hydrolase"/>
    <property type="match status" value="1"/>
</dbReference>
<dbReference type="GO" id="GO:0052689">
    <property type="term" value="F:carboxylic ester hydrolase activity"/>
    <property type="evidence" value="ECO:0007669"/>
    <property type="project" value="UniProtKB-ARBA"/>
</dbReference>
<evidence type="ECO:0000313" key="6">
    <source>
        <dbReference type="Proteomes" id="UP000291189"/>
    </source>
</evidence>
<organism evidence="5 6">
    <name type="scientific">Nocardioides iriomotensis</name>
    <dbReference type="NCBI Taxonomy" id="715784"/>
    <lineage>
        <taxon>Bacteria</taxon>
        <taxon>Bacillati</taxon>
        <taxon>Actinomycetota</taxon>
        <taxon>Actinomycetes</taxon>
        <taxon>Propionibacteriales</taxon>
        <taxon>Nocardioidaceae</taxon>
        <taxon>Nocardioides</taxon>
    </lineage>
</organism>
<dbReference type="Pfam" id="PF00326">
    <property type="entry name" value="Peptidase_S9"/>
    <property type="match status" value="1"/>
</dbReference>
<feature type="domain" description="Peptidase S9 prolyl oligopeptidase catalytic" evidence="4">
    <location>
        <begin position="100"/>
        <end position="287"/>
    </location>
</feature>
<evidence type="ECO:0000256" key="3">
    <source>
        <dbReference type="SAM" id="SignalP"/>
    </source>
</evidence>
<dbReference type="PROSITE" id="PS51257">
    <property type="entry name" value="PROKAR_LIPOPROTEIN"/>
    <property type="match status" value="1"/>
</dbReference>
<keyword evidence="2" id="KW-0378">Hydrolase</keyword>
<evidence type="ECO:0000259" key="4">
    <source>
        <dbReference type="Pfam" id="PF00326"/>
    </source>
</evidence>
<name>A0A4Q5IX08_9ACTN</name>
<dbReference type="SUPFAM" id="SSF53474">
    <property type="entry name" value="alpha/beta-Hydrolases"/>
    <property type="match status" value="1"/>
</dbReference>
<comment type="caution">
    <text evidence="5">The sequence shown here is derived from an EMBL/GenBank/DDBJ whole genome shotgun (WGS) entry which is preliminary data.</text>
</comment>
<evidence type="ECO:0000313" key="5">
    <source>
        <dbReference type="EMBL" id="RYU09471.1"/>
    </source>
</evidence>
<comment type="similarity">
    <text evidence="1">Belongs to the AB hydrolase superfamily.</text>
</comment>
<dbReference type="GO" id="GO:0006508">
    <property type="term" value="P:proteolysis"/>
    <property type="evidence" value="ECO:0007669"/>
    <property type="project" value="InterPro"/>
</dbReference>
<dbReference type="PANTHER" id="PTHR22946:SF9">
    <property type="entry name" value="POLYKETIDE TRANSFERASE AF380"/>
    <property type="match status" value="1"/>
</dbReference>
<reference evidence="5 6" key="1">
    <citation type="submission" date="2019-01" db="EMBL/GenBank/DDBJ databases">
        <title>Nocardioides guangzhouensis sp. nov., an actinobacterium isolated from soil.</title>
        <authorList>
            <person name="Fu Y."/>
            <person name="Cai Y."/>
            <person name="Lin Z."/>
            <person name="Chen P."/>
        </authorList>
    </citation>
    <scope>NUCLEOTIDE SEQUENCE [LARGE SCALE GENOMIC DNA]</scope>
    <source>
        <strain evidence="5 6">NBRC 105384</strain>
    </source>
</reference>
<dbReference type="InterPro" id="IPR050261">
    <property type="entry name" value="FrsA_esterase"/>
</dbReference>
<dbReference type="GO" id="GO:0008236">
    <property type="term" value="F:serine-type peptidase activity"/>
    <property type="evidence" value="ECO:0007669"/>
    <property type="project" value="InterPro"/>
</dbReference>
<dbReference type="AlphaFoldDB" id="A0A4Q5IX08"/>
<proteinExistence type="inferred from homology"/>
<dbReference type="InterPro" id="IPR029058">
    <property type="entry name" value="AB_hydrolase_fold"/>
</dbReference>
<keyword evidence="6" id="KW-1185">Reference proteome</keyword>
<keyword evidence="3" id="KW-0732">Signal</keyword>
<feature type="chain" id="PRO_5038709725" evidence="3">
    <location>
        <begin position="24"/>
        <end position="306"/>
    </location>
</feature>
<protein>
    <submittedName>
        <fullName evidence="5">Peptidase S9</fullName>
    </submittedName>
</protein>
<accession>A0A4Q5IX08</accession>
<dbReference type="InterPro" id="IPR001375">
    <property type="entry name" value="Peptidase_S9_cat"/>
</dbReference>